<feature type="transmembrane region" description="Helical" evidence="8">
    <location>
        <begin position="73"/>
        <end position="92"/>
    </location>
</feature>
<dbReference type="CDD" id="cd17388">
    <property type="entry name" value="MFS_TetA"/>
    <property type="match status" value="1"/>
</dbReference>
<dbReference type="Gene3D" id="1.20.1250.20">
    <property type="entry name" value="MFS general substrate transporter like domains"/>
    <property type="match status" value="1"/>
</dbReference>
<dbReference type="PANTHER" id="PTHR23504:SF15">
    <property type="entry name" value="MAJOR FACILITATOR SUPERFAMILY (MFS) PROFILE DOMAIN-CONTAINING PROTEIN"/>
    <property type="match status" value="1"/>
</dbReference>
<dbReference type="GO" id="GO:0005886">
    <property type="term" value="C:plasma membrane"/>
    <property type="evidence" value="ECO:0007669"/>
    <property type="project" value="UniProtKB-SubCell"/>
</dbReference>
<proteinExistence type="inferred from homology"/>
<keyword evidence="11" id="KW-1185">Reference proteome</keyword>
<gene>
    <name evidence="10" type="primary">tet(H-J)</name>
    <name evidence="10" type="ORF">GTH24_16730</name>
</gene>
<dbReference type="PANTHER" id="PTHR23504">
    <property type="entry name" value="MAJOR FACILITATOR SUPERFAMILY DOMAIN-CONTAINING PROTEIN 10"/>
    <property type="match status" value="1"/>
</dbReference>
<comment type="function">
    <text evidence="1">Resistance to tetracycline by an active tetracycline efflux. This is an energy-dependent process that decreases the accumulation of the antibiotic in whole cells. This protein functions as a metal-tetracycline/H(+) antiporter.</text>
</comment>
<keyword evidence="4" id="KW-0813">Transport</keyword>
<dbReference type="AlphaFoldDB" id="A0A6G6SL18"/>
<reference evidence="10 11" key="1">
    <citation type="submission" date="2020-01" db="EMBL/GenBank/DDBJ databases">
        <title>The genomic epidemiology of tigecycline resistance gene tet(X) variants in a swine farm in China.</title>
        <authorList>
            <person name="Peng K."/>
            <person name="Li R."/>
        </authorList>
    </citation>
    <scope>NUCLEOTIDE SEQUENCE [LARGE SCALE GENOMIC DNA]</scope>
    <source>
        <strain evidence="10 11">ZN3</strain>
    </source>
</reference>
<feature type="transmembrane region" description="Helical" evidence="8">
    <location>
        <begin position="42"/>
        <end position="61"/>
    </location>
</feature>
<comment type="similarity">
    <text evidence="3">Belongs to the major facilitator superfamily. TCR/Tet family.</text>
</comment>
<dbReference type="Proteomes" id="UP000503287">
    <property type="component" value="Chromosome"/>
</dbReference>
<feature type="transmembrane region" description="Helical" evidence="8">
    <location>
        <begin position="365"/>
        <end position="384"/>
    </location>
</feature>
<dbReference type="InterPro" id="IPR001958">
    <property type="entry name" value="Tet-R_TetA/multi-R_MdtG-like"/>
</dbReference>
<dbReference type="SUPFAM" id="SSF103473">
    <property type="entry name" value="MFS general substrate transporter"/>
    <property type="match status" value="1"/>
</dbReference>
<feature type="transmembrane region" description="Helical" evidence="8">
    <location>
        <begin position="130"/>
        <end position="149"/>
    </location>
</feature>
<comment type="subcellular location">
    <subcellularLocation>
        <location evidence="2">Endomembrane system</location>
        <topology evidence="2">Multi-pass membrane protein</topology>
    </subcellularLocation>
</comment>
<dbReference type="PROSITE" id="PS50850">
    <property type="entry name" value="MFS"/>
    <property type="match status" value="1"/>
</dbReference>
<dbReference type="GO" id="GO:0022857">
    <property type="term" value="F:transmembrane transporter activity"/>
    <property type="evidence" value="ECO:0007669"/>
    <property type="project" value="InterPro"/>
</dbReference>
<dbReference type="InterPro" id="IPR036259">
    <property type="entry name" value="MFS_trans_sf"/>
</dbReference>
<organism evidence="10 11">
    <name type="scientific">Proteus vulgaris</name>
    <dbReference type="NCBI Taxonomy" id="585"/>
    <lineage>
        <taxon>Bacteria</taxon>
        <taxon>Pseudomonadati</taxon>
        <taxon>Pseudomonadota</taxon>
        <taxon>Gammaproteobacteria</taxon>
        <taxon>Enterobacterales</taxon>
        <taxon>Morganellaceae</taxon>
        <taxon>Proteus</taxon>
    </lineage>
</organism>
<evidence type="ECO:0000256" key="6">
    <source>
        <dbReference type="ARBA" id="ARBA00022989"/>
    </source>
</evidence>
<evidence type="ECO:0000256" key="4">
    <source>
        <dbReference type="ARBA" id="ARBA00022448"/>
    </source>
</evidence>
<dbReference type="RefSeq" id="WP_164526740.1">
    <property type="nucleotide sequence ID" value="NZ_CP047344.1"/>
</dbReference>
<dbReference type="PRINTS" id="PR01035">
    <property type="entry name" value="TCRTETA"/>
</dbReference>
<dbReference type="EMBL" id="CP047344">
    <property type="protein sequence ID" value="QIF95434.1"/>
    <property type="molecule type" value="Genomic_DNA"/>
</dbReference>
<evidence type="ECO:0000313" key="10">
    <source>
        <dbReference type="EMBL" id="QIF95434.1"/>
    </source>
</evidence>
<feature type="transmembrane region" description="Helical" evidence="8">
    <location>
        <begin position="300"/>
        <end position="321"/>
    </location>
</feature>
<dbReference type="InterPro" id="IPR020846">
    <property type="entry name" value="MFS_dom"/>
</dbReference>
<dbReference type="Pfam" id="PF07690">
    <property type="entry name" value="MFS_1"/>
    <property type="match status" value="1"/>
</dbReference>
<feature type="transmembrane region" description="Helical" evidence="8">
    <location>
        <begin position="245"/>
        <end position="264"/>
    </location>
</feature>
<evidence type="ECO:0000256" key="2">
    <source>
        <dbReference type="ARBA" id="ARBA00004127"/>
    </source>
</evidence>
<keyword evidence="5 8" id="KW-0812">Transmembrane</keyword>
<name>A0A6G6SL18_PROVU</name>
<dbReference type="PROSITE" id="PS00216">
    <property type="entry name" value="SUGAR_TRANSPORT_1"/>
    <property type="match status" value="1"/>
</dbReference>
<feature type="transmembrane region" description="Helical" evidence="8">
    <location>
        <begin position="7"/>
        <end position="30"/>
    </location>
</feature>
<evidence type="ECO:0000256" key="3">
    <source>
        <dbReference type="ARBA" id="ARBA00007520"/>
    </source>
</evidence>
<keyword evidence="6 8" id="KW-1133">Transmembrane helix</keyword>
<evidence type="ECO:0000256" key="8">
    <source>
        <dbReference type="SAM" id="Phobius"/>
    </source>
</evidence>
<evidence type="ECO:0000313" key="11">
    <source>
        <dbReference type="Proteomes" id="UP000503287"/>
    </source>
</evidence>
<evidence type="ECO:0000256" key="7">
    <source>
        <dbReference type="ARBA" id="ARBA00023136"/>
    </source>
</evidence>
<protein>
    <submittedName>
        <fullName evidence="10">Tet(H)/Tet(J) family tetracycline efflux MFS transporter</fullName>
    </submittedName>
</protein>
<feature type="transmembrane region" description="Helical" evidence="8">
    <location>
        <begin position="98"/>
        <end position="118"/>
    </location>
</feature>
<dbReference type="InterPro" id="IPR005829">
    <property type="entry name" value="Sugar_transporter_CS"/>
</dbReference>
<keyword evidence="7 8" id="KW-0472">Membrane</keyword>
<dbReference type="NCBIfam" id="NF012174">
    <property type="entry name" value="tet_MFS_A_B_C_D"/>
    <property type="match status" value="1"/>
</dbReference>
<dbReference type="NCBIfam" id="NF012207">
    <property type="entry name" value="tet_MFS_H_J"/>
    <property type="match status" value="1"/>
</dbReference>
<feature type="transmembrane region" description="Helical" evidence="8">
    <location>
        <begin position="161"/>
        <end position="180"/>
    </location>
</feature>
<feature type="transmembrane region" description="Helical" evidence="8">
    <location>
        <begin position="333"/>
        <end position="359"/>
    </location>
</feature>
<feature type="transmembrane region" description="Helical" evidence="8">
    <location>
        <begin position="209"/>
        <end position="233"/>
    </location>
</feature>
<evidence type="ECO:0000256" key="5">
    <source>
        <dbReference type="ARBA" id="ARBA00022692"/>
    </source>
</evidence>
<dbReference type="InterPro" id="IPR011701">
    <property type="entry name" value="MFS"/>
</dbReference>
<evidence type="ECO:0000259" key="9">
    <source>
        <dbReference type="PROSITE" id="PS50850"/>
    </source>
</evidence>
<sequence length="398" mass="43460">MNKSIIIILLITVLDAIGIGLIMPVLPTLLNEFVSENSLATHYGVLLALYATMQVIFSPILGRLSDKYGRKPILLFSLLGAAFDYLLMAFSTTLWMLYIGRIIAGITGATGAVCASAMSDVTPAKNRTRYFGFLGGAFGVGLIIGPMLGGLLGEITTHTPFIFAAISHSILLILTLLFFCETQKKETRVTNTCTQISSNSITGFIKKSLYFWLATYFIIQLIGQIPATIWVLFTQHRFDWNTTSVGMSLAVLGILHIFFQAIVAGKLAQKWGEKTTIMISMSIDMIGCLLLAWVSQVWVILPALICLAAGGMGQPALQGYLSKFVDNNAQGKLQGILVSLTNITGIIGPLLFAFIYSYSIAYWDGLLWLMGAILYILLLITAYFHQRKATPKTVISAP</sequence>
<evidence type="ECO:0000256" key="1">
    <source>
        <dbReference type="ARBA" id="ARBA00003279"/>
    </source>
</evidence>
<feature type="domain" description="Major facilitator superfamily (MFS) profile" evidence="9">
    <location>
        <begin position="4"/>
        <end position="389"/>
    </location>
</feature>
<accession>A0A6G6SL18</accession>